<organism evidence="2 3">
    <name type="scientific">Nitrosomonas ureae</name>
    <dbReference type="NCBI Taxonomy" id="44577"/>
    <lineage>
        <taxon>Bacteria</taxon>
        <taxon>Pseudomonadati</taxon>
        <taxon>Pseudomonadota</taxon>
        <taxon>Betaproteobacteria</taxon>
        <taxon>Nitrosomonadales</taxon>
        <taxon>Nitrosomonadaceae</taxon>
        <taxon>Nitrosomonas</taxon>
    </lineage>
</organism>
<dbReference type="EMBL" id="FNLN01000014">
    <property type="protein sequence ID" value="SDT96847.1"/>
    <property type="molecule type" value="Genomic_DNA"/>
</dbReference>
<evidence type="ECO:0000313" key="2">
    <source>
        <dbReference type="EMBL" id="SDT96847.1"/>
    </source>
</evidence>
<keyword evidence="3" id="KW-1185">Reference proteome</keyword>
<dbReference type="RefSeq" id="WP_062559534.1">
    <property type="nucleotide sequence ID" value="NZ_CP013341.1"/>
</dbReference>
<accession>A0A1H2ENZ5</accession>
<dbReference type="InterPro" id="IPR017029">
    <property type="entry name" value="Phage_head_put"/>
</dbReference>
<dbReference type="AlphaFoldDB" id="A0A1H2ENZ5"/>
<evidence type="ECO:0000313" key="3">
    <source>
        <dbReference type="Proteomes" id="UP000182882"/>
    </source>
</evidence>
<evidence type="ECO:0000259" key="1">
    <source>
        <dbReference type="Pfam" id="PF04233"/>
    </source>
</evidence>
<reference evidence="3" key="1">
    <citation type="submission" date="2016-10" db="EMBL/GenBank/DDBJ databases">
        <authorList>
            <person name="Varghese N."/>
            <person name="Submissions S."/>
        </authorList>
    </citation>
    <scope>NUCLEOTIDE SEQUENCE [LARGE SCALE GENOMIC DNA]</scope>
    <source>
        <strain evidence="3">Nm10</strain>
    </source>
</reference>
<gene>
    <name evidence="2" type="ORF">SAMN05216406_11443</name>
</gene>
<feature type="domain" description="Phage head morphogenesis" evidence="1">
    <location>
        <begin position="151"/>
        <end position="261"/>
    </location>
</feature>
<dbReference type="InterPro" id="IPR006528">
    <property type="entry name" value="Phage_head_morphogenesis_dom"/>
</dbReference>
<dbReference type="Pfam" id="PF04233">
    <property type="entry name" value="Phage_Mu_F"/>
    <property type="match status" value="1"/>
</dbReference>
<name>A0A1H2ENZ5_9PROT</name>
<dbReference type="Proteomes" id="UP000182882">
    <property type="component" value="Unassembled WGS sequence"/>
</dbReference>
<dbReference type="KEGG" id="nur:ATY38_12135"/>
<sequence>METANQQMYDAALRHQTYVLRYAAGIRNKINELLDQTEDEIAGKLLNKYGDSSRVVTSSDWERLTRLQEVIKEIRSDAWSSAGTLLSEEALSFVEQESKFYTLLITSVSPVIIDTVVPSPETLKSIVTARPFEGKLLKDWVKDYEEKDIARINKMINQGIVQGKDAKEVGRQVFGTVKAKGTDGITQHTRDSVNMMVRTAIQHINGNARREVGLMNAEIIELEEYVAMLDGRTTMQCKGLDSQTFKPGEGPYPPIHIGCRSARVMYINQDIGVRPAKPVTERLLVKEYAEKNDLGSIKKRDDLPYGTKGDYDEWARKRIRELVGPVPAKLNYNDWLKTQSAVFQLDTLGKTRAELFSKGNLTLDRFIDADGTTLTLKEIAQRDAVAFERAGLDVSKFLN</sequence>
<proteinExistence type="predicted"/>
<dbReference type="PIRSF" id="PIRSF034565">
    <property type="entry name" value="UCP034565"/>
    <property type="match status" value="1"/>
</dbReference>
<protein>
    <submittedName>
        <fullName evidence="2">Phage Mu protein F like protein</fullName>
    </submittedName>
</protein>